<dbReference type="InterPro" id="IPR015424">
    <property type="entry name" value="PyrdxlP-dep_Trfase"/>
</dbReference>
<dbReference type="GO" id="GO:0008483">
    <property type="term" value="F:transaminase activity"/>
    <property type="evidence" value="ECO:0007669"/>
    <property type="project" value="UniProtKB-KW"/>
</dbReference>
<dbReference type="Proteomes" id="UP000515947">
    <property type="component" value="Chromosome"/>
</dbReference>
<evidence type="ECO:0000313" key="6">
    <source>
        <dbReference type="EMBL" id="QNN52183.1"/>
    </source>
</evidence>
<evidence type="ECO:0000256" key="2">
    <source>
        <dbReference type="ARBA" id="ARBA00037999"/>
    </source>
</evidence>
<dbReference type="PIRSF" id="PIRSF000390">
    <property type="entry name" value="PLP_StrS"/>
    <property type="match status" value="1"/>
</dbReference>
<gene>
    <name evidence="6" type="ORF">H9L09_17045</name>
</gene>
<name>A0A7G9R9A8_9ACTN</name>
<keyword evidence="7" id="KW-1185">Reference proteome</keyword>
<dbReference type="Gene3D" id="3.90.1150.10">
    <property type="entry name" value="Aspartate Aminotransferase, domain 1"/>
    <property type="match status" value="1"/>
</dbReference>
<keyword evidence="6" id="KW-0032">Aminotransferase</keyword>
<organism evidence="6 7">
    <name type="scientific">Nocardioides mesophilus</name>
    <dbReference type="NCBI Taxonomy" id="433659"/>
    <lineage>
        <taxon>Bacteria</taxon>
        <taxon>Bacillati</taxon>
        <taxon>Actinomycetota</taxon>
        <taxon>Actinomycetes</taxon>
        <taxon>Propionibacteriales</taxon>
        <taxon>Nocardioidaceae</taxon>
        <taxon>Nocardioides</taxon>
    </lineage>
</organism>
<protein>
    <submittedName>
        <fullName evidence="6">DegT/DnrJ/EryC1/StrS family aminotransferase</fullName>
    </submittedName>
</protein>
<dbReference type="Gene3D" id="3.40.640.10">
    <property type="entry name" value="Type I PLP-dependent aspartate aminotransferase-like (Major domain)"/>
    <property type="match status" value="1"/>
</dbReference>
<comment type="similarity">
    <text evidence="2 5">Belongs to the DegT/DnrJ/EryC1 family.</text>
</comment>
<proteinExistence type="inferred from homology"/>
<dbReference type="CDD" id="cd00616">
    <property type="entry name" value="AHBA_syn"/>
    <property type="match status" value="1"/>
</dbReference>
<dbReference type="EMBL" id="CP060713">
    <property type="protein sequence ID" value="QNN52183.1"/>
    <property type="molecule type" value="Genomic_DNA"/>
</dbReference>
<dbReference type="GO" id="GO:0030170">
    <property type="term" value="F:pyridoxal phosphate binding"/>
    <property type="evidence" value="ECO:0007669"/>
    <property type="project" value="TreeGrafter"/>
</dbReference>
<dbReference type="SUPFAM" id="SSF53383">
    <property type="entry name" value="PLP-dependent transferases"/>
    <property type="match status" value="1"/>
</dbReference>
<sequence>MSAERRVPLVDLAAQHTEVAEEVRAGWDEVCRRTGFVGGPEVAGFERAFADYVGVRHCIGVANGTDALEMALRAAGVGAGAEVVLPANTFVATAEAVVRAGAVPVLADVDDDCLLLDPERAAQRVTPRTRALVPVHLYGQSAPVEQLLGTAEEAGAVVVEDAAQSQGATRHGRAAGSLGTIAGTSFYPGKNLGAYGDAGAVVTDDPDLADRVRALGSHGSTVKYEHPELGFNSRLDTLQAVVLTAKLRRLERWNQARREAARRYDELLADVDGVRVPATLAGNVHVWHLYVVRVEHRDEVLQRLNEEGIGAGIHYPLPVHLQGAFRWLGHGPGDFPVTERAATQILSLPLHPHLTAEDQEHVVEKLAKAVRNV</sequence>
<dbReference type="PANTHER" id="PTHR30244">
    <property type="entry name" value="TRANSAMINASE"/>
    <property type="match status" value="1"/>
</dbReference>
<keyword evidence="1 4" id="KW-0663">Pyridoxal phosphate</keyword>
<dbReference type="Pfam" id="PF01041">
    <property type="entry name" value="DegT_DnrJ_EryC1"/>
    <property type="match status" value="1"/>
</dbReference>
<keyword evidence="6" id="KW-0808">Transferase</keyword>
<dbReference type="InterPro" id="IPR015422">
    <property type="entry name" value="PyrdxlP-dep_Trfase_small"/>
</dbReference>
<evidence type="ECO:0000313" key="7">
    <source>
        <dbReference type="Proteomes" id="UP000515947"/>
    </source>
</evidence>
<feature type="modified residue" description="N6-(pyridoxal phosphate)lysine" evidence="4">
    <location>
        <position position="190"/>
    </location>
</feature>
<accession>A0A7G9R9A8</accession>
<evidence type="ECO:0000256" key="4">
    <source>
        <dbReference type="PIRSR" id="PIRSR000390-2"/>
    </source>
</evidence>
<evidence type="ECO:0000256" key="3">
    <source>
        <dbReference type="PIRSR" id="PIRSR000390-1"/>
    </source>
</evidence>
<reference evidence="6 7" key="1">
    <citation type="submission" date="2020-08" db="EMBL/GenBank/DDBJ databases">
        <title>Genome sequence of Nocardioides mesophilus KACC 16243T.</title>
        <authorList>
            <person name="Hyun D.-W."/>
            <person name="Bae J.-W."/>
        </authorList>
    </citation>
    <scope>NUCLEOTIDE SEQUENCE [LARGE SCALE GENOMIC DNA]</scope>
    <source>
        <strain evidence="6 7">KACC 16243</strain>
    </source>
</reference>
<dbReference type="InterPro" id="IPR015421">
    <property type="entry name" value="PyrdxlP-dep_Trfase_major"/>
</dbReference>
<dbReference type="PANTHER" id="PTHR30244:SF36">
    <property type="entry name" value="3-OXO-GLUCOSE-6-PHOSPHATE:GLUTAMATE AMINOTRANSFERASE"/>
    <property type="match status" value="1"/>
</dbReference>
<evidence type="ECO:0000256" key="5">
    <source>
        <dbReference type="RuleBase" id="RU004508"/>
    </source>
</evidence>
<dbReference type="InterPro" id="IPR000653">
    <property type="entry name" value="DegT/StrS_aminotransferase"/>
</dbReference>
<dbReference type="RefSeq" id="WP_187578025.1">
    <property type="nucleotide sequence ID" value="NZ_CP060713.1"/>
</dbReference>
<evidence type="ECO:0000256" key="1">
    <source>
        <dbReference type="ARBA" id="ARBA00022898"/>
    </source>
</evidence>
<dbReference type="GO" id="GO:0000271">
    <property type="term" value="P:polysaccharide biosynthetic process"/>
    <property type="evidence" value="ECO:0007669"/>
    <property type="project" value="TreeGrafter"/>
</dbReference>
<dbReference type="AlphaFoldDB" id="A0A7G9R9A8"/>
<dbReference type="KEGG" id="nmes:H9L09_17045"/>
<feature type="active site" description="Proton acceptor" evidence="3">
    <location>
        <position position="190"/>
    </location>
</feature>